<evidence type="ECO:0000313" key="2">
    <source>
        <dbReference type="Proteomes" id="UP000232163"/>
    </source>
</evidence>
<dbReference type="Gene3D" id="3.40.720.10">
    <property type="entry name" value="Alkaline Phosphatase, subunit A"/>
    <property type="match status" value="1"/>
</dbReference>
<dbReference type="Pfam" id="PF01663">
    <property type="entry name" value="Phosphodiest"/>
    <property type="match status" value="1"/>
</dbReference>
<dbReference type="KEGG" id="pht:BLM14_26045"/>
<evidence type="ECO:0000313" key="1">
    <source>
        <dbReference type="EMBL" id="PIO44618.1"/>
    </source>
</evidence>
<protein>
    <submittedName>
        <fullName evidence="1">Phosphonoacetate hydrolase</fullName>
    </submittedName>
</protein>
<dbReference type="GO" id="GO:0047400">
    <property type="term" value="F:phosphonoacetate hydrolase activity"/>
    <property type="evidence" value="ECO:0007669"/>
    <property type="project" value="InterPro"/>
</dbReference>
<dbReference type="OrthoDB" id="3590172at2"/>
<dbReference type="RefSeq" id="WP_100003084.1">
    <property type="nucleotide sequence ID" value="NZ_CP017943.1"/>
</dbReference>
<dbReference type="PANTHER" id="PTHR10151:SF120">
    <property type="entry name" value="BIS(5'-ADENOSYL)-TRIPHOSPHATASE"/>
    <property type="match status" value="1"/>
</dbReference>
<reference evidence="1 2" key="1">
    <citation type="journal article" date="2017" name="Int J Environ Stud">
        <title>Does the Miocene-Pliocene relict legume Oxytropis triphylla form nitrogen-fixing nodules with a combination of bacterial strains?</title>
        <authorList>
            <person name="Safronova V."/>
            <person name="Belimov A."/>
            <person name="Sazanova A."/>
            <person name="Kuznetsova I."/>
            <person name="Popova J."/>
            <person name="Andronov E."/>
            <person name="Verkhozina A."/>
            <person name="Tikhonovich I."/>
        </authorList>
    </citation>
    <scope>NUCLEOTIDE SEQUENCE [LARGE SCALE GENOMIC DNA]</scope>
    <source>
        <strain evidence="1 2">Tri-38</strain>
    </source>
</reference>
<dbReference type="InterPro" id="IPR002591">
    <property type="entry name" value="Phosphodiest/P_Trfase"/>
</dbReference>
<dbReference type="InterPro" id="IPR023116">
    <property type="entry name" value="Phosphonoacetate_hydro_insert"/>
</dbReference>
<proteinExistence type="predicted"/>
<dbReference type="AlphaFoldDB" id="A0A2N9VYQ0"/>
<keyword evidence="1" id="KW-0378">Hydrolase</keyword>
<dbReference type="EMBL" id="MZMT01000028">
    <property type="protein sequence ID" value="PIO44618.1"/>
    <property type="molecule type" value="Genomic_DNA"/>
</dbReference>
<dbReference type="NCBIfam" id="TIGR02335">
    <property type="entry name" value="hydr_PhnA"/>
    <property type="match status" value="1"/>
</dbReference>
<dbReference type="Proteomes" id="UP000232163">
    <property type="component" value="Unassembled WGS sequence"/>
</dbReference>
<dbReference type="InterPro" id="IPR017850">
    <property type="entry name" value="Alkaline_phosphatase_core_sf"/>
</dbReference>
<accession>A0A2N9VYQ0</accession>
<sequence>MLLKSSANPENRPSLHINGRTYRWPVKPVVVVCFDGCDLAYLDAASTAGRIPTIDRMRREGFGSTALAAMPTFTNPNNISIVCGAPPAIHGVSGNYYIDRETGREIMMVDATPMRAETILGRFSQDGARVAIVTAKDKLRKALAYNLQGIAFSAEKAPESTMGEHGIDNVPELMGRSTPDQYSAELSLYVLDAGIKLLAERTPELIYLSLSDYVQHKHAPGTPEADDFMEAVDKRIAALLANGAVVGIVADHGMNDMSTSTGEPNVIYLGDLLDAEYGEGSTRVICPIADPYVRHHGALGGFVRVHLKRQGLAPEQVAAFIRAWPGIEEVLVRADVCRRFELPEDKEGDVAVIGLRGVALGARAVDHDLTALAGERLRSHGGLAEQNVPFILSHPLRADHMERARTSALRNFDIFDFALNGVEV</sequence>
<gene>
    <name evidence="1" type="ORF">B5P45_12205</name>
</gene>
<comment type="caution">
    <text evidence="1">The sequence shown here is derived from an EMBL/GenBank/DDBJ whole genome shotgun (WGS) entry which is preliminary data.</text>
</comment>
<dbReference type="PANTHER" id="PTHR10151">
    <property type="entry name" value="ECTONUCLEOTIDE PYROPHOSPHATASE/PHOSPHODIESTERASE"/>
    <property type="match status" value="1"/>
</dbReference>
<dbReference type="Gene3D" id="3.30.1360.110">
    <property type="entry name" value="Domain 2, Phosphonoacetate Hydrolase"/>
    <property type="match status" value="1"/>
</dbReference>
<name>A0A2N9VYQ0_9HYPH</name>
<keyword evidence="2" id="KW-1185">Reference proteome</keyword>
<dbReference type="InterPro" id="IPR012710">
    <property type="entry name" value="Phosphonoacetate_hydro"/>
</dbReference>
<dbReference type="CDD" id="cd16018">
    <property type="entry name" value="Enpp"/>
    <property type="match status" value="1"/>
</dbReference>
<organism evidence="1 2">
    <name type="scientific">Phyllobacterium zundukense</name>
    <dbReference type="NCBI Taxonomy" id="1867719"/>
    <lineage>
        <taxon>Bacteria</taxon>
        <taxon>Pseudomonadati</taxon>
        <taxon>Pseudomonadota</taxon>
        <taxon>Alphaproteobacteria</taxon>
        <taxon>Hyphomicrobiales</taxon>
        <taxon>Phyllobacteriaceae</taxon>
        <taxon>Phyllobacterium</taxon>
    </lineage>
</organism>
<dbReference type="SUPFAM" id="SSF53649">
    <property type="entry name" value="Alkaline phosphatase-like"/>
    <property type="match status" value="1"/>
</dbReference>